<dbReference type="Proteomes" id="UP001056120">
    <property type="component" value="Linkage Group LG14"/>
</dbReference>
<proteinExistence type="predicted"/>
<reference evidence="1 2" key="2">
    <citation type="journal article" date="2022" name="Mol. Ecol. Resour.">
        <title>The genomes of chicory, endive, great burdock and yacon provide insights into Asteraceae paleo-polyploidization history and plant inulin production.</title>
        <authorList>
            <person name="Fan W."/>
            <person name="Wang S."/>
            <person name="Wang H."/>
            <person name="Wang A."/>
            <person name="Jiang F."/>
            <person name="Liu H."/>
            <person name="Zhao H."/>
            <person name="Xu D."/>
            <person name="Zhang Y."/>
        </authorList>
    </citation>
    <scope>NUCLEOTIDE SEQUENCE [LARGE SCALE GENOMIC DNA]</scope>
    <source>
        <strain evidence="2">cv. Yunnan</strain>
        <tissue evidence="1">Leaves</tissue>
    </source>
</reference>
<name>A0ACB9GNQ0_9ASTR</name>
<evidence type="ECO:0000313" key="1">
    <source>
        <dbReference type="EMBL" id="KAI3785047.1"/>
    </source>
</evidence>
<sequence length="141" mass="15419">MHKFTLELDLKPLGSELGVEIDQNPLTSSEDSLELGSDEKPLSSEGGPEPTRAEACGYKDVRCGRLRQQALHRTAQGVSTMWLPMPPFSLLIAIIQTFRFNHHVVVFLHLRRCDVNVGVAVSIVADAYGCSGESLDSLGKI</sequence>
<protein>
    <submittedName>
        <fullName evidence="1">Uncharacterized protein</fullName>
    </submittedName>
</protein>
<reference evidence="2" key="1">
    <citation type="journal article" date="2022" name="Mol. Ecol. Resour.">
        <title>The genomes of chicory, endive, great burdock and yacon provide insights into Asteraceae palaeo-polyploidization history and plant inulin production.</title>
        <authorList>
            <person name="Fan W."/>
            <person name="Wang S."/>
            <person name="Wang H."/>
            <person name="Wang A."/>
            <person name="Jiang F."/>
            <person name="Liu H."/>
            <person name="Zhao H."/>
            <person name="Xu D."/>
            <person name="Zhang Y."/>
        </authorList>
    </citation>
    <scope>NUCLEOTIDE SEQUENCE [LARGE SCALE GENOMIC DNA]</scope>
    <source>
        <strain evidence="2">cv. Yunnan</strain>
    </source>
</reference>
<dbReference type="EMBL" id="CM042031">
    <property type="protein sequence ID" value="KAI3785047.1"/>
    <property type="molecule type" value="Genomic_DNA"/>
</dbReference>
<gene>
    <name evidence="1" type="ORF">L1987_44156</name>
</gene>
<accession>A0ACB9GNQ0</accession>
<comment type="caution">
    <text evidence="1">The sequence shown here is derived from an EMBL/GenBank/DDBJ whole genome shotgun (WGS) entry which is preliminary data.</text>
</comment>
<organism evidence="1 2">
    <name type="scientific">Smallanthus sonchifolius</name>
    <dbReference type="NCBI Taxonomy" id="185202"/>
    <lineage>
        <taxon>Eukaryota</taxon>
        <taxon>Viridiplantae</taxon>
        <taxon>Streptophyta</taxon>
        <taxon>Embryophyta</taxon>
        <taxon>Tracheophyta</taxon>
        <taxon>Spermatophyta</taxon>
        <taxon>Magnoliopsida</taxon>
        <taxon>eudicotyledons</taxon>
        <taxon>Gunneridae</taxon>
        <taxon>Pentapetalae</taxon>
        <taxon>asterids</taxon>
        <taxon>campanulids</taxon>
        <taxon>Asterales</taxon>
        <taxon>Asteraceae</taxon>
        <taxon>Asteroideae</taxon>
        <taxon>Heliantheae alliance</taxon>
        <taxon>Millerieae</taxon>
        <taxon>Smallanthus</taxon>
    </lineage>
</organism>
<keyword evidence="2" id="KW-1185">Reference proteome</keyword>
<evidence type="ECO:0000313" key="2">
    <source>
        <dbReference type="Proteomes" id="UP001056120"/>
    </source>
</evidence>